<accession>A0A1T5GSD7</accession>
<keyword evidence="8" id="KW-1185">Reference proteome</keyword>
<feature type="chain" id="PRO_5012414118" evidence="5">
    <location>
        <begin position="20"/>
        <end position="382"/>
    </location>
</feature>
<keyword evidence="4" id="KW-0676">Redox-active center</keyword>
<feature type="signal peptide" evidence="5">
    <location>
        <begin position="1"/>
        <end position="19"/>
    </location>
</feature>
<evidence type="ECO:0000313" key="8">
    <source>
        <dbReference type="Proteomes" id="UP000190150"/>
    </source>
</evidence>
<dbReference type="GO" id="GO:0017004">
    <property type="term" value="P:cytochrome complex assembly"/>
    <property type="evidence" value="ECO:0007669"/>
    <property type="project" value="UniProtKB-KW"/>
</dbReference>
<proteinExistence type="predicted"/>
<dbReference type="Proteomes" id="UP000190150">
    <property type="component" value="Unassembled WGS sequence"/>
</dbReference>
<dbReference type="InterPro" id="IPR017937">
    <property type="entry name" value="Thioredoxin_CS"/>
</dbReference>
<dbReference type="STRING" id="1513896.SAMN05660841_04332"/>
<evidence type="ECO:0000256" key="1">
    <source>
        <dbReference type="ARBA" id="ARBA00004196"/>
    </source>
</evidence>
<feature type="domain" description="Thioredoxin" evidence="6">
    <location>
        <begin position="250"/>
        <end position="382"/>
    </location>
</feature>
<keyword evidence="2" id="KW-0201">Cytochrome c-type biogenesis</keyword>
<dbReference type="Pfam" id="PF14289">
    <property type="entry name" value="DUF4369"/>
    <property type="match status" value="1"/>
</dbReference>
<dbReference type="EMBL" id="FUZF01000033">
    <property type="protein sequence ID" value="SKC11372.1"/>
    <property type="molecule type" value="Genomic_DNA"/>
</dbReference>
<evidence type="ECO:0000256" key="3">
    <source>
        <dbReference type="ARBA" id="ARBA00023157"/>
    </source>
</evidence>
<dbReference type="PANTHER" id="PTHR42852">
    <property type="entry name" value="THIOL:DISULFIDE INTERCHANGE PROTEIN DSBE"/>
    <property type="match status" value="1"/>
</dbReference>
<protein>
    <submittedName>
        <fullName evidence="7">Thiol-disulfide isomerase or thioredoxin</fullName>
    </submittedName>
</protein>
<reference evidence="8" key="1">
    <citation type="submission" date="2017-02" db="EMBL/GenBank/DDBJ databases">
        <authorList>
            <person name="Varghese N."/>
            <person name="Submissions S."/>
        </authorList>
    </citation>
    <scope>NUCLEOTIDE SEQUENCE [LARGE SCALE GENOMIC DNA]</scope>
    <source>
        <strain evidence="8">DSM 24091</strain>
    </source>
</reference>
<dbReference type="GO" id="GO:0016209">
    <property type="term" value="F:antioxidant activity"/>
    <property type="evidence" value="ECO:0007669"/>
    <property type="project" value="InterPro"/>
</dbReference>
<keyword evidence="5" id="KW-0732">Signal</keyword>
<name>A0A1T5GSD7_9SPHI</name>
<evidence type="ECO:0000313" key="7">
    <source>
        <dbReference type="EMBL" id="SKC11372.1"/>
    </source>
</evidence>
<dbReference type="OrthoDB" id="9794348at2"/>
<dbReference type="InterPro" id="IPR000866">
    <property type="entry name" value="AhpC/TSA"/>
</dbReference>
<evidence type="ECO:0000256" key="4">
    <source>
        <dbReference type="ARBA" id="ARBA00023284"/>
    </source>
</evidence>
<dbReference type="Gene3D" id="3.40.30.10">
    <property type="entry name" value="Glutaredoxin"/>
    <property type="match status" value="1"/>
</dbReference>
<dbReference type="PANTHER" id="PTHR42852:SF6">
    <property type="entry name" value="THIOL:DISULFIDE INTERCHANGE PROTEIN DSBE"/>
    <property type="match status" value="1"/>
</dbReference>
<dbReference type="PROSITE" id="PS51352">
    <property type="entry name" value="THIOREDOXIN_2"/>
    <property type="match status" value="1"/>
</dbReference>
<comment type="subcellular location">
    <subcellularLocation>
        <location evidence="1">Cell envelope</location>
    </subcellularLocation>
</comment>
<keyword evidence="7" id="KW-0413">Isomerase</keyword>
<dbReference type="InterPro" id="IPR050553">
    <property type="entry name" value="Thioredoxin_ResA/DsbE_sf"/>
</dbReference>
<dbReference type="AlphaFoldDB" id="A0A1T5GSD7"/>
<gene>
    <name evidence="7" type="ORF">SAMN05660841_04332</name>
</gene>
<dbReference type="GO" id="GO:0016491">
    <property type="term" value="F:oxidoreductase activity"/>
    <property type="evidence" value="ECO:0007669"/>
    <property type="project" value="InterPro"/>
</dbReference>
<evidence type="ECO:0000256" key="5">
    <source>
        <dbReference type="SAM" id="SignalP"/>
    </source>
</evidence>
<dbReference type="GO" id="GO:0016853">
    <property type="term" value="F:isomerase activity"/>
    <property type="evidence" value="ECO:0007669"/>
    <property type="project" value="UniProtKB-KW"/>
</dbReference>
<dbReference type="GO" id="GO:0030313">
    <property type="term" value="C:cell envelope"/>
    <property type="evidence" value="ECO:0007669"/>
    <property type="project" value="UniProtKB-SubCell"/>
</dbReference>
<dbReference type="CDD" id="cd02966">
    <property type="entry name" value="TlpA_like_family"/>
    <property type="match status" value="1"/>
</dbReference>
<dbReference type="InterPro" id="IPR036249">
    <property type="entry name" value="Thioredoxin-like_sf"/>
</dbReference>
<evidence type="ECO:0000259" key="6">
    <source>
        <dbReference type="PROSITE" id="PS51352"/>
    </source>
</evidence>
<dbReference type="SUPFAM" id="SSF52833">
    <property type="entry name" value="Thioredoxin-like"/>
    <property type="match status" value="1"/>
</dbReference>
<organism evidence="7 8">
    <name type="scientific">Sphingobacterium nematocida</name>
    <dbReference type="NCBI Taxonomy" id="1513896"/>
    <lineage>
        <taxon>Bacteria</taxon>
        <taxon>Pseudomonadati</taxon>
        <taxon>Bacteroidota</taxon>
        <taxon>Sphingobacteriia</taxon>
        <taxon>Sphingobacteriales</taxon>
        <taxon>Sphingobacteriaceae</taxon>
        <taxon>Sphingobacterium</taxon>
    </lineage>
</organism>
<keyword evidence="3" id="KW-1015">Disulfide bond</keyword>
<dbReference type="PROSITE" id="PS00194">
    <property type="entry name" value="THIOREDOXIN_1"/>
    <property type="match status" value="1"/>
</dbReference>
<dbReference type="Pfam" id="PF00578">
    <property type="entry name" value="AhpC-TSA"/>
    <property type="match status" value="1"/>
</dbReference>
<evidence type="ECO:0000256" key="2">
    <source>
        <dbReference type="ARBA" id="ARBA00022748"/>
    </source>
</evidence>
<sequence length="382" mass="42628">MKKIISSLIAILCATTTFAQTFSISGKLDGLPEGTTLQLIPAATHQDEKPIATATVKEGSFQLTSTTDFPRQYYISVKDSYGVIPIVINKGDKVSITATAKLNDSQDNKFYSFTDEKITGAPLTEEYNKKMSPRFDLDKLHGDIQQKYAPISAKMSAARASKDSVLASEIAQSEEWIAYEKAEGDFFKKADEVIGKIISDNNDSWWGPLLTLNLYNYFTPQNEHLYDNLSENVKSSYYGQILKEQVRPEGFLNKMAPTIAAKTVAGETLNLQQSLSGKKVVLIDFWASWCAPCRKKIPELKALYEKYKDQGLEIVGISIDKKADDWKKALGEEQLPYPNYLDQGETANNWKVRAIPALFLVDSTGKVIAENVALEEIAKYLK</sequence>
<dbReference type="RefSeq" id="WP_079645946.1">
    <property type="nucleotide sequence ID" value="NZ_FUZF01000033.1"/>
</dbReference>
<dbReference type="InterPro" id="IPR025380">
    <property type="entry name" value="DUF4369"/>
</dbReference>
<dbReference type="InterPro" id="IPR013766">
    <property type="entry name" value="Thioredoxin_domain"/>
</dbReference>